<accession>A0A6C0KMS8</accession>
<dbReference type="EMBL" id="MN740947">
    <property type="protein sequence ID" value="QHU19332.1"/>
    <property type="molecule type" value="Genomic_DNA"/>
</dbReference>
<evidence type="ECO:0000313" key="1">
    <source>
        <dbReference type="EMBL" id="QHU19332.1"/>
    </source>
</evidence>
<sequence>MTKKFIFIPVVNNFHLLQNAINSVPPNLYNEYFVINNSNVDITEHVDMKQFTVFPLDRALSFKDTQNKMREYAIDNEYEYYSFMRNDGEILDDTAYRLIALADEECKENTKWGVIFTHYDVFCAFSTNCVKVIGEWGDNRWPLQKSGYYLDNDYYRRISINGFLKKNLENTNVLHNEPSNTLKDARELELWEKQRKNVEDHYIFKWGGLPGKEWLDPPFDTRNL</sequence>
<proteinExistence type="predicted"/>
<organism evidence="1">
    <name type="scientific">viral metagenome</name>
    <dbReference type="NCBI Taxonomy" id="1070528"/>
    <lineage>
        <taxon>unclassified sequences</taxon>
        <taxon>metagenomes</taxon>
        <taxon>organismal metagenomes</taxon>
    </lineage>
</organism>
<dbReference type="InterPro" id="IPR029044">
    <property type="entry name" value="Nucleotide-diphossugar_trans"/>
</dbReference>
<name>A0A6C0KMS8_9ZZZZ</name>
<dbReference type="AlphaFoldDB" id="A0A6C0KMS8"/>
<reference evidence="1" key="1">
    <citation type="journal article" date="2020" name="Nature">
        <title>Giant virus diversity and host interactions through global metagenomics.</title>
        <authorList>
            <person name="Schulz F."/>
            <person name="Roux S."/>
            <person name="Paez-Espino D."/>
            <person name="Jungbluth S."/>
            <person name="Walsh D.A."/>
            <person name="Denef V.J."/>
            <person name="McMahon K.D."/>
            <person name="Konstantinidis K.T."/>
            <person name="Eloe-Fadrosh E.A."/>
            <person name="Kyrpides N.C."/>
            <person name="Woyke T."/>
        </authorList>
    </citation>
    <scope>NUCLEOTIDE SEQUENCE</scope>
    <source>
        <strain evidence="1">GVMAG-S-3300013014-104</strain>
    </source>
</reference>
<dbReference type="SUPFAM" id="SSF53448">
    <property type="entry name" value="Nucleotide-diphospho-sugar transferases"/>
    <property type="match status" value="1"/>
</dbReference>
<evidence type="ECO:0008006" key="2">
    <source>
        <dbReference type="Google" id="ProtNLM"/>
    </source>
</evidence>
<protein>
    <recommendedName>
        <fullName evidence="2">Glycosyltransferase</fullName>
    </recommendedName>
</protein>